<keyword evidence="2" id="KW-1185">Reference proteome</keyword>
<organism evidence="1 2">
    <name type="scientific">Microbispora hainanensis</name>
    <dbReference type="NCBI Taxonomy" id="568844"/>
    <lineage>
        <taxon>Bacteria</taxon>
        <taxon>Bacillati</taxon>
        <taxon>Actinomycetota</taxon>
        <taxon>Actinomycetes</taxon>
        <taxon>Streptosporangiales</taxon>
        <taxon>Streptosporangiaceae</taxon>
        <taxon>Microbispora</taxon>
    </lineage>
</organism>
<protein>
    <submittedName>
        <fullName evidence="1">Uncharacterized protein</fullName>
    </submittedName>
</protein>
<sequence>MPPDVIIREVWQGTGDRPFESIDDVIKVEELAAISQRYQEIAGYSADALRGER</sequence>
<evidence type="ECO:0000313" key="2">
    <source>
        <dbReference type="Proteomes" id="UP001432011"/>
    </source>
</evidence>
<name>A0ABZ1SSC4_9ACTN</name>
<evidence type="ECO:0000313" key="1">
    <source>
        <dbReference type="EMBL" id="WUP75839.1"/>
    </source>
</evidence>
<dbReference type="Proteomes" id="UP001432011">
    <property type="component" value="Chromosome"/>
</dbReference>
<proteinExistence type="predicted"/>
<reference evidence="1" key="1">
    <citation type="submission" date="2022-10" db="EMBL/GenBank/DDBJ databases">
        <title>The complete genomes of actinobacterial strains from the NBC collection.</title>
        <authorList>
            <person name="Joergensen T.S."/>
            <person name="Alvarez Arevalo M."/>
            <person name="Sterndorff E.B."/>
            <person name="Faurdal D."/>
            <person name="Vuksanovic O."/>
            <person name="Mourched A.-S."/>
            <person name="Charusanti P."/>
            <person name="Shaw S."/>
            <person name="Blin K."/>
            <person name="Weber T."/>
        </authorList>
    </citation>
    <scope>NUCLEOTIDE SEQUENCE</scope>
    <source>
        <strain evidence="1">NBC_00254</strain>
    </source>
</reference>
<dbReference type="RefSeq" id="WP_328709647.1">
    <property type="nucleotide sequence ID" value="NZ_CP108085.1"/>
</dbReference>
<dbReference type="EMBL" id="CP108085">
    <property type="protein sequence ID" value="WUP75839.1"/>
    <property type="molecule type" value="Genomic_DNA"/>
</dbReference>
<accession>A0ABZ1SSC4</accession>
<gene>
    <name evidence="1" type="ORF">OG913_02055</name>
</gene>